<dbReference type="InterPro" id="IPR036779">
    <property type="entry name" value="LysM_dom_sf"/>
</dbReference>
<name>A0A5C6FI93_9BACT</name>
<feature type="compositionally biased region" description="Low complexity" evidence="8">
    <location>
        <begin position="92"/>
        <end position="101"/>
    </location>
</feature>
<comment type="similarity">
    <text evidence="2">Belongs to the YkuD family.</text>
</comment>
<dbReference type="AlphaFoldDB" id="A0A5C6FI93"/>
<gene>
    <name evidence="11" type="ORF">Poly51_08010</name>
</gene>
<keyword evidence="3" id="KW-0808">Transferase</keyword>
<dbReference type="Gene3D" id="2.40.440.10">
    <property type="entry name" value="L,D-transpeptidase catalytic domain-like"/>
    <property type="match status" value="1"/>
</dbReference>
<dbReference type="CDD" id="cd00118">
    <property type="entry name" value="LysM"/>
    <property type="match status" value="1"/>
</dbReference>
<evidence type="ECO:0000256" key="6">
    <source>
        <dbReference type="ARBA" id="ARBA00023316"/>
    </source>
</evidence>
<dbReference type="PROSITE" id="PS52029">
    <property type="entry name" value="LD_TPASE"/>
    <property type="match status" value="1"/>
</dbReference>
<keyword evidence="4 7" id="KW-0133">Cell shape</keyword>
<evidence type="ECO:0000256" key="4">
    <source>
        <dbReference type="ARBA" id="ARBA00022960"/>
    </source>
</evidence>
<evidence type="ECO:0000259" key="9">
    <source>
        <dbReference type="PROSITE" id="PS51782"/>
    </source>
</evidence>
<dbReference type="RefSeq" id="WP_246114243.1">
    <property type="nucleotide sequence ID" value="NZ_SJPW01000001.1"/>
</dbReference>
<dbReference type="InterPro" id="IPR038063">
    <property type="entry name" value="Transpep_catalytic_dom"/>
</dbReference>
<evidence type="ECO:0000256" key="7">
    <source>
        <dbReference type="PROSITE-ProRule" id="PRU01373"/>
    </source>
</evidence>
<dbReference type="InterPro" id="IPR005490">
    <property type="entry name" value="LD_TPept_cat_dom"/>
</dbReference>
<evidence type="ECO:0000313" key="12">
    <source>
        <dbReference type="Proteomes" id="UP000318288"/>
    </source>
</evidence>
<dbReference type="Gene3D" id="3.10.350.10">
    <property type="entry name" value="LysM domain"/>
    <property type="match status" value="1"/>
</dbReference>
<dbReference type="Pfam" id="PF01476">
    <property type="entry name" value="LysM"/>
    <property type="match status" value="1"/>
</dbReference>
<dbReference type="InterPro" id="IPR050979">
    <property type="entry name" value="LD-transpeptidase"/>
</dbReference>
<dbReference type="Proteomes" id="UP000318288">
    <property type="component" value="Unassembled WGS sequence"/>
</dbReference>
<evidence type="ECO:0000256" key="1">
    <source>
        <dbReference type="ARBA" id="ARBA00004752"/>
    </source>
</evidence>
<dbReference type="GO" id="GO:0071555">
    <property type="term" value="P:cell wall organization"/>
    <property type="evidence" value="ECO:0007669"/>
    <property type="project" value="UniProtKB-UniRule"/>
</dbReference>
<feature type="compositionally biased region" description="Polar residues" evidence="8">
    <location>
        <begin position="102"/>
        <end position="114"/>
    </location>
</feature>
<feature type="domain" description="L,D-TPase catalytic" evidence="10">
    <location>
        <begin position="315"/>
        <end position="432"/>
    </location>
</feature>
<keyword evidence="5 7" id="KW-0573">Peptidoglycan synthesis</keyword>
<evidence type="ECO:0000256" key="3">
    <source>
        <dbReference type="ARBA" id="ARBA00022679"/>
    </source>
</evidence>
<dbReference type="GO" id="GO:0005576">
    <property type="term" value="C:extracellular region"/>
    <property type="evidence" value="ECO:0007669"/>
    <property type="project" value="TreeGrafter"/>
</dbReference>
<dbReference type="GO" id="GO:0018104">
    <property type="term" value="P:peptidoglycan-protein cross-linking"/>
    <property type="evidence" value="ECO:0007669"/>
    <property type="project" value="TreeGrafter"/>
</dbReference>
<feature type="domain" description="LysM" evidence="9">
    <location>
        <begin position="266"/>
        <end position="310"/>
    </location>
</feature>
<organism evidence="11 12">
    <name type="scientific">Rubripirellula tenax</name>
    <dbReference type="NCBI Taxonomy" id="2528015"/>
    <lineage>
        <taxon>Bacteria</taxon>
        <taxon>Pseudomonadati</taxon>
        <taxon>Planctomycetota</taxon>
        <taxon>Planctomycetia</taxon>
        <taxon>Pirellulales</taxon>
        <taxon>Pirellulaceae</taxon>
        <taxon>Rubripirellula</taxon>
    </lineage>
</organism>
<dbReference type="SUPFAM" id="SSF141523">
    <property type="entry name" value="L,D-transpeptidase catalytic domain-like"/>
    <property type="match status" value="1"/>
</dbReference>
<keyword evidence="6 7" id="KW-0961">Cell wall biogenesis/degradation</keyword>
<accession>A0A5C6FI93</accession>
<reference evidence="11 12" key="1">
    <citation type="submission" date="2019-02" db="EMBL/GenBank/DDBJ databases">
        <title>Deep-cultivation of Planctomycetes and their phenomic and genomic characterization uncovers novel biology.</title>
        <authorList>
            <person name="Wiegand S."/>
            <person name="Jogler M."/>
            <person name="Boedeker C."/>
            <person name="Pinto D."/>
            <person name="Vollmers J."/>
            <person name="Rivas-Marin E."/>
            <person name="Kohn T."/>
            <person name="Peeters S.H."/>
            <person name="Heuer A."/>
            <person name="Rast P."/>
            <person name="Oberbeckmann S."/>
            <person name="Bunk B."/>
            <person name="Jeske O."/>
            <person name="Meyerdierks A."/>
            <person name="Storesund J.E."/>
            <person name="Kallscheuer N."/>
            <person name="Luecker S."/>
            <person name="Lage O.M."/>
            <person name="Pohl T."/>
            <person name="Merkel B.J."/>
            <person name="Hornburger P."/>
            <person name="Mueller R.-W."/>
            <person name="Bruemmer F."/>
            <person name="Labrenz M."/>
            <person name="Spormann A.M."/>
            <person name="Op Den Camp H."/>
            <person name="Overmann J."/>
            <person name="Amann R."/>
            <person name="Jetten M.S.M."/>
            <person name="Mascher T."/>
            <person name="Medema M.H."/>
            <person name="Devos D.P."/>
            <person name="Kaster A.-K."/>
            <person name="Ovreas L."/>
            <person name="Rohde M."/>
            <person name="Galperin M.Y."/>
            <person name="Jogler C."/>
        </authorList>
    </citation>
    <scope>NUCLEOTIDE SEQUENCE [LARGE SCALE GENOMIC DNA]</scope>
    <source>
        <strain evidence="11 12">Poly51</strain>
    </source>
</reference>
<sequence>MQTLKTAAIVVLLMTVIYGAYVSLTTPPEPLPAGVEDMLVISDDGSLMLDSALPPSLGELEINAGSLEGLPEIIQPTDSVASNLLAPSSLPNSAPSFANPSTTNQSMELPSNRTPAAPASFSISDSIDDSAMNSIPDMGSNSPNYPNTNREFVVPDPVASQSKFDPSAGTRFASSESANVPVAQVSAIRDAVAGAVSLGSSSSGLVNAIKIADRQYSNDQLKDALATLSIFYTAPNLSGEERSELVQRLDWLAKEVIYSKRHLLESAHRVGQSETLIEIAQRYEVPWQLLANINQIEDPVTVLPGTELKVVRGPFRAEIDLASRELTLFLGDLYAGHFPVAVGNDPSPKPGTFTVQDKQTTRTFYDAAGSPIPPGSEENPYGNAWIDLGGQLCIHGSPSPRQPTEKGCISVADDDADDLYGIISQGSSVVIR</sequence>
<protein>
    <submittedName>
        <fullName evidence="11">L,D-transpeptidase catalytic domain</fullName>
    </submittedName>
</protein>
<feature type="active site" description="Nucleophile" evidence="7">
    <location>
        <position position="408"/>
    </location>
</feature>
<proteinExistence type="inferred from homology"/>
<dbReference type="GO" id="GO:0071972">
    <property type="term" value="F:peptidoglycan L,D-transpeptidase activity"/>
    <property type="evidence" value="ECO:0007669"/>
    <property type="project" value="TreeGrafter"/>
</dbReference>
<dbReference type="GO" id="GO:0016740">
    <property type="term" value="F:transferase activity"/>
    <property type="evidence" value="ECO:0007669"/>
    <property type="project" value="UniProtKB-KW"/>
</dbReference>
<dbReference type="InterPro" id="IPR018392">
    <property type="entry name" value="LysM"/>
</dbReference>
<dbReference type="CDD" id="cd16913">
    <property type="entry name" value="YkuD_like"/>
    <property type="match status" value="1"/>
</dbReference>
<dbReference type="PROSITE" id="PS51782">
    <property type="entry name" value="LYSM"/>
    <property type="match status" value="1"/>
</dbReference>
<keyword evidence="12" id="KW-1185">Reference proteome</keyword>
<comment type="caution">
    <text evidence="11">The sequence shown here is derived from an EMBL/GenBank/DDBJ whole genome shotgun (WGS) entry which is preliminary data.</text>
</comment>
<evidence type="ECO:0000256" key="8">
    <source>
        <dbReference type="SAM" id="MobiDB-lite"/>
    </source>
</evidence>
<evidence type="ECO:0000313" key="11">
    <source>
        <dbReference type="EMBL" id="TWU60525.1"/>
    </source>
</evidence>
<evidence type="ECO:0000256" key="5">
    <source>
        <dbReference type="ARBA" id="ARBA00022984"/>
    </source>
</evidence>
<feature type="compositionally biased region" description="Low complexity" evidence="8">
    <location>
        <begin position="116"/>
        <end position="135"/>
    </location>
</feature>
<dbReference type="UniPathway" id="UPA00219"/>
<dbReference type="EMBL" id="SJPW01000001">
    <property type="protein sequence ID" value="TWU60525.1"/>
    <property type="molecule type" value="Genomic_DNA"/>
</dbReference>
<dbReference type="Pfam" id="PF03734">
    <property type="entry name" value="YkuD"/>
    <property type="match status" value="1"/>
</dbReference>
<feature type="region of interest" description="Disordered" evidence="8">
    <location>
        <begin position="92"/>
        <end position="145"/>
    </location>
</feature>
<evidence type="ECO:0000259" key="10">
    <source>
        <dbReference type="PROSITE" id="PS52029"/>
    </source>
</evidence>
<dbReference type="SUPFAM" id="SSF54106">
    <property type="entry name" value="LysM domain"/>
    <property type="match status" value="1"/>
</dbReference>
<evidence type="ECO:0000256" key="2">
    <source>
        <dbReference type="ARBA" id="ARBA00005992"/>
    </source>
</evidence>
<dbReference type="GO" id="GO:0008360">
    <property type="term" value="P:regulation of cell shape"/>
    <property type="evidence" value="ECO:0007669"/>
    <property type="project" value="UniProtKB-UniRule"/>
</dbReference>
<feature type="active site" description="Proton donor/acceptor" evidence="7">
    <location>
        <position position="395"/>
    </location>
</feature>
<dbReference type="PANTHER" id="PTHR30582">
    <property type="entry name" value="L,D-TRANSPEPTIDASE"/>
    <property type="match status" value="1"/>
</dbReference>
<comment type="pathway">
    <text evidence="1 7">Cell wall biogenesis; peptidoglycan biosynthesis.</text>
</comment>